<sequence length="333" mass="37741">MNRVFSIIAIVLVFHFFSSNIYGRELDLEITPSTYEITTQQNKEITLPYTIVNNGDPDVYSFQVFHLFPNLQQEQSTLAPRLEGDSEIKFRIDSQSYSLDKPFFLSTDQQLEFDLLIDIPTDIEEQDYYFTFVMQSASKSQFTQDTAALLQGGVGSNIYITVSEDGTRNIDSNISLFEIPSKLAFSFKGERFAIVDSGKPVPIILELTNSGDNYQDASGTITFTNTFSPFKKENRPKITIPKSFILAGSKRLLQGTDVENWDYSAVMPSQGFGIFTATATVYVNESTKVLYDNAYFLVLPMSLLVFNSMIFLIIFAVFIFLKRKRKPHAISQN</sequence>
<dbReference type="EMBL" id="MGAL01000005">
    <property type="protein sequence ID" value="OGK49158.1"/>
    <property type="molecule type" value="Genomic_DNA"/>
</dbReference>
<keyword evidence="1" id="KW-0812">Transmembrane</keyword>
<dbReference type="Proteomes" id="UP000177141">
    <property type="component" value="Unassembled WGS sequence"/>
</dbReference>
<name>A0A1F7J0L7_9BACT</name>
<dbReference type="STRING" id="1802061.A3A93_00125"/>
<keyword evidence="1" id="KW-0472">Membrane</keyword>
<evidence type="ECO:0000313" key="2">
    <source>
        <dbReference type="EMBL" id="OGK49158.1"/>
    </source>
</evidence>
<protein>
    <recommendedName>
        <fullName evidence="4">DUF916 domain-containing protein</fullName>
    </recommendedName>
</protein>
<organism evidence="2 3">
    <name type="scientific">Candidatus Roizmanbacteria bacterium RIFCSPLOWO2_01_FULL_38_12</name>
    <dbReference type="NCBI Taxonomy" id="1802061"/>
    <lineage>
        <taxon>Bacteria</taxon>
        <taxon>Candidatus Roizmaniibacteriota</taxon>
    </lineage>
</organism>
<evidence type="ECO:0000256" key="1">
    <source>
        <dbReference type="SAM" id="Phobius"/>
    </source>
</evidence>
<evidence type="ECO:0000313" key="3">
    <source>
        <dbReference type="Proteomes" id="UP000177141"/>
    </source>
</evidence>
<evidence type="ECO:0008006" key="4">
    <source>
        <dbReference type="Google" id="ProtNLM"/>
    </source>
</evidence>
<comment type="caution">
    <text evidence="2">The sequence shown here is derived from an EMBL/GenBank/DDBJ whole genome shotgun (WGS) entry which is preliminary data.</text>
</comment>
<gene>
    <name evidence="2" type="ORF">A3A93_00125</name>
</gene>
<dbReference type="AlphaFoldDB" id="A0A1F7J0L7"/>
<feature type="transmembrane region" description="Helical" evidence="1">
    <location>
        <begin position="294"/>
        <end position="321"/>
    </location>
</feature>
<reference evidence="2 3" key="1">
    <citation type="journal article" date="2016" name="Nat. Commun.">
        <title>Thousands of microbial genomes shed light on interconnected biogeochemical processes in an aquifer system.</title>
        <authorList>
            <person name="Anantharaman K."/>
            <person name="Brown C.T."/>
            <person name="Hug L.A."/>
            <person name="Sharon I."/>
            <person name="Castelle C.J."/>
            <person name="Probst A.J."/>
            <person name="Thomas B.C."/>
            <person name="Singh A."/>
            <person name="Wilkins M.J."/>
            <person name="Karaoz U."/>
            <person name="Brodie E.L."/>
            <person name="Williams K.H."/>
            <person name="Hubbard S.S."/>
            <person name="Banfield J.F."/>
        </authorList>
    </citation>
    <scope>NUCLEOTIDE SEQUENCE [LARGE SCALE GENOMIC DNA]</scope>
</reference>
<keyword evidence="1" id="KW-1133">Transmembrane helix</keyword>
<proteinExistence type="predicted"/>
<accession>A0A1F7J0L7</accession>